<dbReference type="Proteomes" id="UP000271241">
    <property type="component" value="Unassembled WGS sequence"/>
</dbReference>
<sequence>AVAHMNMLTPFPRGHEYFVDEGADYDIMAPAKGICQNKPPGKIAATYTAGRDIPVTLEGDAPHDGGHCQFSISYDGGKTFVVLKTIVNDCMINTLKYNVPLPADAPSSDKAVFAWSWISASGIRDYYMNCADVVIKGTPNGKVTGPKMLVAQILG</sequence>
<protein>
    <recommendedName>
        <fullName evidence="3">Chitin-binding type-4 domain-containing protein</fullName>
    </recommendedName>
</protein>
<dbReference type="EMBL" id="KZ992982">
    <property type="protein sequence ID" value="RKP05989.1"/>
    <property type="molecule type" value="Genomic_DNA"/>
</dbReference>
<evidence type="ECO:0008006" key="3">
    <source>
        <dbReference type="Google" id="ProtNLM"/>
    </source>
</evidence>
<feature type="non-terminal residue" evidence="1">
    <location>
        <position position="155"/>
    </location>
</feature>
<dbReference type="AlphaFoldDB" id="A0A4V1IW16"/>
<dbReference type="OrthoDB" id="2342176at2759"/>
<evidence type="ECO:0000313" key="2">
    <source>
        <dbReference type="Proteomes" id="UP000271241"/>
    </source>
</evidence>
<name>A0A4V1IW16_9FUNG</name>
<feature type="non-terminal residue" evidence="1">
    <location>
        <position position="1"/>
    </location>
</feature>
<dbReference type="Gene3D" id="2.70.50.70">
    <property type="match status" value="1"/>
</dbReference>
<evidence type="ECO:0000313" key="1">
    <source>
        <dbReference type="EMBL" id="RKP05989.1"/>
    </source>
</evidence>
<proteinExistence type="predicted"/>
<dbReference type="PANTHER" id="PTHR36182">
    <property type="entry name" value="PROTEIN, PUTATIVE (AFU_ORTHOLOGUE AFUA_6G10930)-RELATED"/>
    <property type="match status" value="1"/>
</dbReference>
<keyword evidence="2" id="KW-1185">Reference proteome</keyword>
<reference evidence="2" key="1">
    <citation type="journal article" date="2018" name="Nat. Microbiol.">
        <title>Leveraging single-cell genomics to expand the fungal tree of life.</title>
        <authorList>
            <person name="Ahrendt S.R."/>
            <person name="Quandt C.A."/>
            <person name="Ciobanu D."/>
            <person name="Clum A."/>
            <person name="Salamov A."/>
            <person name="Andreopoulos B."/>
            <person name="Cheng J.F."/>
            <person name="Woyke T."/>
            <person name="Pelin A."/>
            <person name="Henrissat B."/>
            <person name="Reynolds N.K."/>
            <person name="Benny G.L."/>
            <person name="Smith M.E."/>
            <person name="James T.Y."/>
            <person name="Grigoriev I.V."/>
        </authorList>
    </citation>
    <scope>NUCLEOTIDE SEQUENCE [LARGE SCALE GENOMIC DNA]</scope>
    <source>
        <strain evidence="2">RSA 1356</strain>
    </source>
</reference>
<dbReference type="PANTHER" id="PTHR36182:SF1">
    <property type="entry name" value="PROTEIN, PUTATIVE (AFU_ORTHOLOGUE AFUA_6G10930)-RELATED"/>
    <property type="match status" value="1"/>
</dbReference>
<organism evidence="1 2">
    <name type="scientific">Thamnocephalis sphaerospora</name>
    <dbReference type="NCBI Taxonomy" id="78915"/>
    <lineage>
        <taxon>Eukaryota</taxon>
        <taxon>Fungi</taxon>
        <taxon>Fungi incertae sedis</taxon>
        <taxon>Zoopagomycota</taxon>
        <taxon>Zoopagomycotina</taxon>
        <taxon>Zoopagomycetes</taxon>
        <taxon>Zoopagales</taxon>
        <taxon>Sigmoideomycetaceae</taxon>
        <taxon>Thamnocephalis</taxon>
    </lineage>
</organism>
<accession>A0A4V1IW16</accession>
<gene>
    <name evidence="1" type="ORF">THASP1DRAFT_4995</name>
</gene>